<sequence length="182" mass="19280">MAGQGHTHCVMKVFDLRCAHEHTFEGWFGSEDDYLSQQSRGLVACPVCGDTGIVRVPSAPRLNLSGATGRDSASTTAAGGSPGAKGSAAKSGPSSAPSLPPEVAQAQREIQALWMKAVRHVIANTEDVGKNFAEEARKIHYQEAPERNIRGTVSREESEALADEGIDVMALPIPEGAKETLQ</sequence>
<dbReference type="PIRSF" id="PIRSF032131">
    <property type="entry name" value="UCP032131"/>
    <property type="match status" value="1"/>
</dbReference>
<dbReference type="EMBL" id="CABPSI010000002">
    <property type="protein sequence ID" value="VVE03915.1"/>
    <property type="molecule type" value="Genomic_DNA"/>
</dbReference>
<evidence type="ECO:0000313" key="3">
    <source>
        <dbReference type="Proteomes" id="UP000333828"/>
    </source>
</evidence>
<evidence type="ECO:0000256" key="1">
    <source>
        <dbReference type="SAM" id="MobiDB-lite"/>
    </source>
</evidence>
<dbReference type="Proteomes" id="UP000333828">
    <property type="component" value="Unassembled WGS sequence"/>
</dbReference>
<feature type="compositionally biased region" description="Low complexity" evidence="1">
    <location>
        <begin position="65"/>
        <end position="97"/>
    </location>
</feature>
<protein>
    <submittedName>
        <fullName evidence="2">Uncharacterized protein</fullName>
    </submittedName>
</protein>
<dbReference type="InterPro" id="IPR009562">
    <property type="entry name" value="DUF1178"/>
</dbReference>
<proteinExistence type="predicted"/>
<name>A0A5E4UY92_9BURK</name>
<accession>A0A5E4UY92</accession>
<gene>
    <name evidence="2" type="ORF">PIN31115_02259</name>
</gene>
<dbReference type="AlphaFoldDB" id="A0A5E4UY92"/>
<feature type="region of interest" description="Disordered" evidence="1">
    <location>
        <begin position="61"/>
        <end position="104"/>
    </location>
</feature>
<keyword evidence="3" id="KW-1185">Reference proteome</keyword>
<evidence type="ECO:0000313" key="2">
    <source>
        <dbReference type="EMBL" id="VVE03915.1"/>
    </source>
</evidence>
<dbReference type="Pfam" id="PF06676">
    <property type="entry name" value="DUF1178"/>
    <property type="match status" value="1"/>
</dbReference>
<reference evidence="2 3" key="1">
    <citation type="submission" date="2019-08" db="EMBL/GenBank/DDBJ databases">
        <authorList>
            <person name="Peeters C."/>
        </authorList>
    </citation>
    <scope>NUCLEOTIDE SEQUENCE [LARGE SCALE GENOMIC DNA]</scope>
    <source>
        <strain evidence="2 3">LMG 31115</strain>
    </source>
</reference>
<organism evidence="2 3">
    <name type="scientific">Pandoraea iniqua</name>
    <dbReference type="NCBI Taxonomy" id="2508288"/>
    <lineage>
        <taxon>Bacteria</taxon>
        <taxon>Pseudomonadati</taxon>
        <taxon>Pseudomonadota</taxon>
        <taxon>Betaproteobacteria</taxon>
        <taxon>Burkholderiales</taxon>
        <taxon>Burkholderiaceae</taxon>
        <taxon>Pandoraea</taxon>
    </lineage>
</organism>